<dbReference type="Gene3D" id="3.40.50.2300">
    <property type="match status" value="1"/>
</dbReference>
<reference evidence="4 5" key="1">
    <citation type="submission" date="2020-08" db="EMBL/GenBank/DDBJ databases">
        <title>Genome sequence of Rhizobiales bacterium strain IZ6.</title>
        <authorList>
            <person name="Nakai R."/>
            <person name="Naganuma T."/>
        </authorList>
    </citation>
    <scope>NUCLEOTIDE SEQUENCE [LARGE SCALE GENOMIC DNA]</scope>
    <source>
        <strain evidence="4 5">IZ6</strain>
    </source>
</reference>
<dbReference type="PIRSF" id="PIRSF036382">
    <property type="entry name" value="RR_antiterm"/>
    <property type="match status" value="1"/>
</dbReference>
<keyword evidence="5" id="KW-1185">Reference proteome</keyword>
<evidence type="ECO:0000259" key="3">
    <source>
        <dbReference type="PROSITE" id="PS50921"/>
    </source>
</evidence>
<dbReference type="PROSITE" id="PS50110">
    <property type="entry name" value="RESPONSE_REGULATORY"/>
    <property type="match status" value="1"/>
</dbReference>
<feature type="modified residue" description="4-aspartylphosphate" evidence="1">
    <location>
        <position position="68"/>
    </location>
</feature>
<name>A0A6S6QZZ1_9HYPH</name>
<dbReference type="GO" id="GO:0003723">
    <property type="term" value="F:RNA binding"/>
    <property type="evidence" value="ECO:0007669"/>
    <property type="project" value="InterPro"/>
</dbReference>
<sequence length="206" mass="23014">MARELLLDGHSKGRQVLRVLVVDQDRKRAEIVEKALREDPNLDVQVATAPGHLLDLLRQTEPDVLIVDLDLPDRDTIEQLRVASRERPRPIVMFVDQSDSDAMKAAVSAGVSAYVVDGLTANRVKPILDVAVARFQEFDNLRRELDIAKASLAERKIIDRAKGILMRARGLSEEDAYNLLRSKAMNEQKKVAEIAQSVITASELLK</sequence>
<dbReference type="InterPro" id="IPR008327">
    <property type="entry name" value="Sig_transdc_resp-reg_antiterm"/>
</dbReference>
<protein>
    <submittedName>
        <fullName evidence="4">Two-component system response regulator</fullName>
    </submittedName>
</protein>
<evidence type="ECO:0000313" key="5">
    <source>
        <dbReference type="Proteomes" id="UP000515317"/>
    </source>
</evidence>
<dbReference type="InterPro" id="IPR005561">
    <property type="entry name" value="ANTAR"/>
</dbReference>
<dbReference type="SMART" id="SM01012">
    <property type="entry name" value="ANTAR"/>
    <property type="match status" value="1"/>
</dbReference>
<feature type="domain" description="ANTAR" evidence="3">
    <location>
        <begin position="138"/>
        <end position="199"/>
    </location>
</feature>
<dbReference type="Pfam" id="PF03861">
    <property type="entry name" value="ANTAR"/>
    <property type="match status" value="1"/>
</dbReference>
<dbReference type="Gene3D" id="1.10.10.10">
    <property type="entry name" value="Winged helix-like DNA-binding domain superfamily/Winged helix DNA-binding domain"/>
    <property type="match status" value="1"/>
</dbReference>
<dbReference type="KEGG" id="tso:IZ6_30130"/>
<dbReference type="GO" id="GO:0000160">
    <property type="term" value="P:phosphorelay signal transduction system"/>
    <property type="evidence" value="ECO:0007669"/>
    <property type="project" value="InterPro"/>
</dbReference>
<keyword evidence="1" id="KW-0597">Phosphoprotein</keyword>
<dbReference type="PANTHER" id="PTHR43367:SF1">
    <property type="entry name" value="TWO-COMPONENT RESPONSE REGULATOR-LIKE APRR6-RELATED"/>
    <property type="match status" value="1"/>
</dbReference>
<gene>
    <name evidence="4" type="ORF">IZ6_30130</name>
</gene>
<dbReference type="InterPro" id="IPR036388">
    <property type="entry name" value="WH-like_DNA-bd_sf"/>
</dbReference>
<dbReference type="Pfam" id="PF00072">
    <property type="entry name" value="Response_reg"/>
    <property type="match status" value="1"/>
</dbReference>
<evidence type="ECO:0000256" key="1">
    <source>
        <dbReference type="PROSITE-ProRule" id="PRU00169"/>
    </source>
</evidence>
<dbReference type="InterPro" id="IPR011006">
    <property type="entry name" value="CheY-like_superfamily"/>
</dbReference>
<dbReference type="SUPFAM" id="SSF52172">
    <property type="entry name" value="CheY-like"/>
    <property type="match status" value="1"/>
</dbReference>
<dbReference type="PANTHER" id="PTHR43367">
    <property type="match status" value="1"/>
</dbReference>
<feature type="domain" description="Response regulatory" evidence="2">
    <location>
        <begin position="18"/>
        <end position="132"/>
    </location>
</feature>
<organism evidence="4 5">
    <name type="scientific">Terrihabitans soli</name>
    <dbReference type="NCBI Taxonomy" id="708113"/>
    <lineage>
        <taxon>Bacteria</taxon>
        <taxon>Pseudomonadati</taxon>
        <taxon>Pseudomonadota</taxon>
        <taxon>Alphaproteobacteria</taxon>
        <taxon>Hyphomicrobiales</taxon>
        <taxon>Terrihabitans</taxon>
    </lineage>
</organism>
<proteinExistence type="predicted"/>
<evidence type="ECO:0000313" key="4">
    <source>
        <dbReference type="EMBL" id="BCJ92278.1"/>
    </source>
</evidence>
<dbReference type="SMART" id="SM00448">
    <property type="entry name" value="REC"/>
    <property type="match status" value="1"/>
</dbReference>
<dbReference type="PROSITE" id="PS50921">
    <property type="entry name" value="ANTAR"/>
    <property type="match status" value="1"/>
</dbReference>
<dbReference type="InterPro" id="IPR001789">
    <property type="entry name" value="Sig_transdc_resp-reg_receiver"/>
</dbReference>
<evidence type="ECO:0000259" key="2">
    <source>
        <dbReference type="PROSITE" id="PS50110"/>
    </source>
</evidence>
<dbReference type="Proteomes" id="UP000515317">
    <property type="component" value="Chromosome"/>
</dbReference>
<dbReference type="AlphaFoldDB" id="A0A6S6QZZ1"/>
<dbReference type="EMBL" id="AP023361">
    <property type="protein sequence ID" value="BCJ92278.1"/>
    <property type="molecule type" value="Genomic_DNA"/>
</dbReference>
<accession>A0A6S6QZZ1</accession>